<dbReference type="AlphaFoldDB" id="A0A932CNK2"/>
<dbReference type="PIRSF" id="PIRSF004553">
    <property type="entry name" value="CHP00095"/>
    <property type="match status" value="1"/>
</dbReference>
<evidence type="ECO:0000256" key="1">
    <source>
        <dbReference type="ARBA" id="ARBA00022603"/>
    </source>
</evidence>
<dbReference type="PANTHER" id="PTHR43542:SF1">
    <property type="entry name" value="METHYLTRANSFERASE"/>
    <property type="match status" value="1"/>
</dbReference>
<name>A0A932CNK2_UNCTE</name>
<evidence type="ECO:0000313" key="4">
    <source>
        <dbReference type="Proteomes" id="UP000769766"/>
    </source>
</evidence>
<dbReference type="InterPro" id="IPR004398">
    <property type="entry name" value="RNA_MeTrfase_RsmD"/>
</dbReference>
<dbReference type="PROSITE" id="PS00092">
    <property type="entry name" value="N6_MTASE"/>
    <property type="match status" value="1"/>
</dbReference>
<keyword evidence="1 3" id="KW-0489">Methyltransferase</keyword>
<organism evidence="3 4">
    <name type="scientific">Tectimicrobiota bacterium</name>
    <dbReference type="NCBI Taxonomy" id="2528274"/>
    <lineage>
        <taxon>Bacteria</taxon>
        <taxon>Pseudomonadati</taxon>
        <taxon>Nitrospinota/Tectimicrobiota group</taxon>
        <taxon>Candidatus Tectimicrobiota</taxon>
    </lineage>
</organism>
<dbReference type="GO" id="GO:0003676">
    <property type="term" value="F:nucleic acid binding"/>
    <property type="evidence" value="ECO:0007669"/>
    <property type="project" value="InterPro"/>
</dbReference>
<evidence type="ECO:0000256" key="2">
    <source>
        <dbReference type="ARBA" id="ARBA00022679"/>
    </source>
</evidence>
<dbReference type="EC" id="2.1.1.171" evidence="3"/>
<dbReference type="Proteomes" id="UP000769766">
    <property type="component" value="Unassembled WGS sequence"/>
</dbReference>
<keyword evidence="2 3" id="KW-0808">Transferase</keyword>
<dbReference type="InterPro" id="IPR002052">
    <property type="entry name" value="DNA_methylase_N6_adenine_CS"/>
</dbReference>
<dbReference type="EMBL" id="JACPRF010000176">
    <property type="protein sequence ID" value="MBI2876361.1"/>
    <property type="molecule type" value="Genomic_DNA"/>
</dbReference>
<dbReference type="PANTHER" id="PTHR43542">
    <property type="entry name" value="METHYLTRANSFERASE"/>
    <property type="match status" value="1"/>
</dbReference>
<sequence>MIRVLAGEARGRRLKTPKGQQVRPTSAKCRAALFNVLGERLEGASFLDLFAGIGSVGIEALSRGARRVVFVERHPRVAALLRENLVACQLSGEWQILPRDVLEALTALQAQRERFDLIFLDPPYEMGWIERTLPLLSRPPLLLEPAGELIVQHSPREVPLPAYGPLQRRALKSYGDTQLSFLRSCREILPPTRQSR</sequence>
<dbReference type="CDD" id="cd02440">
    <property type="entry name" value="AdoMet_MTases"/>
    <property type="match status" value="1"/>
</dbReference>
<evidence type="ECO:0000313" key="3">
    <source>
        <dbReference type="EMBL" id="MBI2876361.1"/>
    </source>
</evidence>
<dbReference type="Gene3D" id="3.40.50.150">
    <property type="entry name" value="Vaccinia Virus protein VP39"/>
    <property type="match status" value="1"/>
</dbReference>
<gene>
    <name evidence="3" type="primary">rsmD</name>
    <name evidence="3" type="ORF">HYY20_05720</name>
</gene>
<dbReference type="GO" id="GO:0052913">
    <property type="term" value="F:16S rRNA (guanine(966)-N(2))-methyltransferase activity"/>
    <property type="evidence" value="ECO:0007669"/>
    <property type="project" value="UniProtKB-EC"/>
</dbReference>
<protein>
    <submittedName>
        <fullName evidence="3">16S rRNA (Guanine(966)-N(2))-methyltransferase RsmD</fullName>
        <ecNumber evidence="3">2.1.1.171</ecNumber>
    </submittedName>
</protein>
<comment type="caution">
    <text evidence="3">The sequence shown here is derived from an EMBL/GenBank/DDBJ whole genome shotgun (WGS) entry which is preliminary data.</text>
</comment>
<dbReference type="Pfam" id="PF03602">
    <property type="entry name" value="Cons_hypoth95"/>
    <property type="match status" value="1"/>
</dbReference>
<dbReference type="NCBIfam" id="TIGR00095">
    <property type="entry name" value="16S rRNA (guanine(966)-N(2))-methyltransferase RsmD"/>
    <property type="match status" value="1"/>
</dbReference>
<dbReference type="InterPro" id="IPR029063">
    <property type="entry name" value="SAM-dependent_MTases_sf"/>
</dbReference>
<reference evidence="3" key="1">
    <citation type="submission" date="2020-07" db="EMBL/GenBank/DDBJ databases">
        <title>Huge and variable diversity of episymbiotic CPR bacteria and DPANN archaea in groundwater ecosystems.</title>
        <authorList>
            <person name="He C.Y."/>
            <person name="Keren R."/>
            <person name="Whittaker M."/>
            <person name="Farag I.F."/>
            <person name="Doudna J."/>
            <person name="Cate J.H.D."/>
            <person name="Banfield J.F."/>
        </authorList>
    </citation>
    <scope>NUCLEOTIDE SEQUENCE</scope>
    <source>
        <strain evidence="3">NC_groundwater_672_Ag_B-0.1um_62_36</strain>
    </source>
</reference>
<proteinExistence type="predicted"/>
<dbReference type="SUPFAM" id="SSF53335">
    <property type="entry name" value="S-adenosyl-L-methionine-dependent methyltransferases"/>
    <property type="match status" value="1"/>
</dbReference>
<accession>A0A932CNK2</accession>